<dbReference type="AlphaFoldDB" id="M2ARJ6"/>
<protein>
    <submittedName>
        <fullName evidence="1">Uncharacterized protein</fullName>
    </submittedName>
</protein>
<dbReference type="PATRIC" id="fig|1263867.3.peg.4198"/>
<dbReference type="EMBL" id="ANMO01000178">
    <property type="protein sequence ID" value="EMB15337.1"/>
    <property type="molecule type" value="Genomic_DNA"/>
</dbReference>
<comment type="caution">
    <text evidence="1">The sequence shown here is derived from an EMBL/GenBank/DDBJ whole genome shotgun (WGS) entry which is preliminary data.</text>
</comment>
<organism evidence="1 2">
    <name type="scientific">Rhodopirellula europaea 6C</name>
    <dbReference type="NCBI Taxonomy" id="1263867"/>
    <lineage>
        <taxon>Bacteria</taxon>
        <taxon>Pseudomonadati</taxon>
        <taxon>Planctomycetota</taxon>
        <taxon>Planctomycetia</taxon>
        <taxon>Pirellulales</taxon>
        <taxon>Pirellulaceae</taxon>
        <taxon>Rhodopirellula</taxon>
    </lineage>
</organism>
<evidence type="ECO:0000313" key="2">
    <source>
        <dbReference type="Proteomes" id="UP000011529"/>
    </source>
</evidence>
<reference evidence="1" key="1">
    <citation type="submission" date="2012-11" db="EMBL/GenBank/DDBJ databases">
        <title>Permanent draft genomes of Rhodopirellula europaea strain SH398 and 6C.</title>
        <authorList>
            <person name="Richter M."/>
            <person name="Richter-Heitmann T."/>
            <person name="Frank C."/>
            <person name="Harder J."/>
            <person name="Glockner F.O."/>
        </authorList>
    </citation>
    <scope>NUCLEOTIDE SEQUENCE</scope>
    <source>
        <strain evidence="1">6C</strain>
    </source>
</reference>
<name>M2ARJ6_9BACT</name>
<proteinExistence type="predicted"/>
<accession>M2ARJ6</accession>
<evidence type="ECO:0000313" key="1">
    <source>
        <dbReference type="EMBL" id="EMB15337.1"/>
    </source>
</evidence>
<sequence>MMLIYHCTLKLDTGEVVAEDVTVDMRFRERSTKQPDMASLWYGTLIPKAELKIRRHDLFVLEMPSSFGGVLQIQRVSEESEHAAQTIKFNGMGDRPQIEDPPIHESATKTCDECGSNFFPPASNMDGLCPECEHYLYGYDNCDHSIVGVSCEKCGWDGSVSDYVTSLK</sequence>
<keyword evidence="2" id="KW-1185">Reference proteome</keyword>
<dbReference type="RefSeq" id="WP_008659012.1">
    <property type="nucleotide sequence ID" value="NZ_ANMO01000178.1"/>
</dbReference>
<reference evidence="1" key="2">
    <citation type="journal article" date="2013" name="Mar. Genomics">
        <title>Expression of sulfatases in Rhodopirellula baltica and the diversity of sulfatases in the genus Rhodopirellula.</title>
        <authorList>
            <person name="Wegner C.E."/>
            <person name="Richter-Heitmann T."/>
            <person name="Klindworth A."/>
            <person name="Klockow C."/>
            <person name="Richter M."/>
            <person name="Achstetter T."/>
            <person name="Glockner F.O."/>
            <person name="Harder J."/>
        </authorList>
    </citation>
    <scope>NUCLEOTIDE SEQUENCE [LARGE SCALE GENOMIC DNA]</scope>
    <source>
        <strain evidence="1">6C</strain>
    </source>
</reference>
<dbReference type="Proteomes" id="UP000011529">
    <property type="component" value="Unassembled WGS sequence"/>
</dbReference>
<gene>
    <name evidence="1" type="ORF">RE6C_03923</name>
</gene>